<keyword evidence="3 7" id="KW-0808">Transferase</keyword>
<evidence type="ECO:0000313" key="8">
    <source>
        <dbReference type="EMBL" id="GAB1251962.1"/>
    </source>
</evidence>
<comment type="cofactor">
    <cofactor evidence="1">
        <name>Mg(2+)</name>
        <dbReference type="ChEBI" id="CHEBI:18420"/>
    </cofactor>
</comment>
<dbReference type="RefSeq" id="WP_411915736.1">
    <property type="nucleotide sequence ID" value="NZ_BAAFSF010000004.1"/>
</dbReference>
<proteinExistence type="inferred from homology"/>
<sequence>MTNDSKQYFSDLVAQFEEFLFSELKHFLHTGNHPEELYEPMYYALSQGGKRLRPCFAVAASRIFGKEMQCIWFTATALELFHNFTLIHDDVMDHSDMRHGAPSVVAKYGLSAAILSGDAMFALAFHLLTEAQKGLSSEVKSEVTQAFSQMSVAIMEGQQYDINFQSRSDTSLSDYIHMIRLKTAELLATALKMGALIGGATPQAADLLYQSGIQIGLAFQLRDDHLDVYGSTDVFGKPIGGDIAENKQTWLLLSAKEKSAALSDKALEKALTCNNREEKIERVKAIYDQFHLADEIDAEIATYTHQALLLLGEVERIFPVDKEALAALKDLYNRLASRAF</sequence>
<evidence type="ECO:0000256" key="2">
    <source>
        <dbReference type="ARBA" id="ARBA00006706"/>
    </source>
</evidence>
<dbReference type="Pfam" id="PF00348">
    <property type="entry name" value="polyprenyl_synt"/>
    <property type="match status" value="1"/>
</dbReference>
<reference evidence="8 9" key="1">
    <citation type="journal article" date="2025" name="Int. J. Syst. Evol. Microbiol.">
        <title>Desulfovibrio falkowii sp. nov., Porphyromonas miyakawae sp. nov., Mediterraneibacter flintii sp. nov. and Owariibacterium komagatae gen. nov., sp. nov., isolated from human faeces.</title>
        <authorList>
            <person name="Hamaguchi T."/>
            <person name="Ohara M."/>
            <person name="Hisatomi A."/>
            <person name="Sekiguchi K."/>
            <person name="Takeda J.I."/>
            <person name="Ueyama J."/>
            <person name="Ito M."/>
            <person name="Nishiwaki H."/>
            <person name="Ogi T."/>
            <person name="Hirayama M."/>
            <person name="Ohkuma M."/>
            <person name="Sakamoto M."/>
            <person name="Ohno K."/>
        </authorList>
    </citation>
    <scope>NUCLEOTIDE SEQUENCE [LARGE SCALE GENOMIC DNA]</scope>
    <source>
        <strain evidence="8 9">13CB11C</strain>
    </source>
</reference>
<accession>A0ABQ0E2L2</accession>
<protein>
    <submittedName>
        <fullName evidence="8">Polyprenyl synthetase family protein</fullName>
    </submittedName>
</protein>
<organism evidence="8 9">
    <name type="scientific">Porphyromonas miyakawae</name>
    <dbReference type="NCBI Taxonomy" id="3137470"/>
    <lineage>
        <taxon>Bacteria</taxon>
        <taxon>Pseudomonadati</taxon>
        <taxon>Bacteroidota</taxon>
        <taxon>Bacteroidia</taxon>
        <taxon>Bacteroidales</taxon>
        <taxon>Porphyromonadaceae</taxon>
        <taxon>Porphyromonas</taxon>
    </lineage>
</organism>
<keyword evidence="4" id="KW-0479">Metal-binding</keyword>
<evidence type="ECO:0000256" key="4">
    <source>
        <dbReference type="ARBA" id="ARBA00022723"/>
    </source>
</evidence>
<name>A0ABQ0E2L2_9PORP</name>
<dbReference type="PANTHER" id="PTHR43281">
    <property type="entry name" value="FARNESYL DIPHOSPHATE SYNTHASE"/>
    <property type="match status" value="1"/>
</dbReference>
<dbReference type="SUPFAM" id="SSF48576">
    <property type="entry name" value="Terpenoid synthases"/>
    <property type="match status" value="1"/>
</dbReference>
<comment type="caution">
    <text evidence="8">The sequence shown here is derived from an EMBL/GenBank/DDBJ whole genome shotgun (WGS) entry which is preliminary data.</text>
</comment>
<keyword evidence="5" id="KW-0460">Magnesium</keyword>
<evidence type="ECO:0000313" key="9">
    <source>
        <dbReference type="Proteomes" id="UP001628220"/>
    </source>
</evidence>
<evidence type="ECO:0000256" key="7">
    <source>
        <dbReference type="RuleBase" id="RU004466"/>
    </source>
</evidence>
<dbReference type="PANTHER" id="PTHR43281:SF1">
    <property type="entry name" value="FARNESYL DIPHOSPHATE SYNTHASE"/>
    <property type="match status" value="1"/>
</dbReference>
<dbReference type="Proteomes" id="UP001628220">
    <property type="component" value="Unassembled WGS sequence"/>
</dbReference>
<dbReference type="CDD" id="cd00685">
    <property type="entry name" value="Trans_IPPS_HT"/>
    <property type="match status" value="1"/>
</dbReference>
<dbReference type="SFLD" id="SFLDG01017">
    <property type="entry name" value="Polyprenyl_Transferase_Like"/>
    <property type="match status" value="1"/>
</dbReference>
<dbReference type="InterPro" id="IPR008949">
    <property type="entry name" value="Isoprenoid_synthase_dom_sf"/>
</dbReference>
<evidence type="ECO:0000256" key="3">
    <source>
        <dbReference type="ARBA" id="ARBA00022679"/>
    </source>
</evidence>
<evidence type="ECO:0000256" key="1">
    <source>
        <dbReference type="ARBA" id="ARBA00001946"/>
    </source>
</evidence>
<dbReference type="Gene3D" id="1.10.600.10">
    <property type="entry name" value="Farnesyl Diphosphate Synthase"/>
    <property type="match status" value="1"/>
</dbReference>
<evidence type="ECO:0000256" key="5">
    <source>
        <dbReference type="ARBA" id="ARBA00022842"/>
    </source>
</evidence>
<evidence type="ECO:0000256" key="6">
    <source>
        <dbReference type="ARBA" id="ARBA00023229"/>
    </source>
</evidence>
<gene>
    <name evidence="8" type="ORF">Tsumi_10680</name>
</gene>
<keyword evidence="6" id="KW-0414">Isoprene biosynthesis</keyword>
<dbReference type="InterPro" id="IPR000092">
    <property type="entry name" value="Polyprenyl_synt"/>
</dbReference>
<keyword evidence="9" id="KW-1185">Reference proteome</keyword>
<comment type="similarity">
    <text evidence="2 7">Belongs to the FPP/GGPP synthase family.</text>
</comment>
<dbReference type="SFLD" id="SFLDS00005">
    <property type="entry name" value="Isoprenoid_Synthase_Type_I"/>
    <property type="match status" value="1"/>
</dbReference>
<dbReference type="EMBL" id="BAAFSF010000004">
    <property type="protein sequence ID" value="GAB1251962.1"/>
    <property type="molecule type" value="Genomic_DNA"/>
</dbReference>